<dbReference type="AlphaFoldDB" id="A0A0F8Y3M8"/>
<reference evidence="1" key="1">
    <citation type="journal article" date="2015" name="Nature">
        <title>Complex archaea that bridge the gap between prokaryotes and eukaryotes.</title>
        <authorList>
            <person name="Spang A."/>
            <person name="Saw J.H."/>
            <person name="Jorgensen S.L."/>
            <person name="Zaremba-Niedzwiedzka K."/>
            <person name="Martijn J."/>
            <person name="Lind A.E."/>
            <person name="van Eijk R."/>
            <person name="Schleper C."/>
            <person name="Guy L."/>
            <person name="Ettema T.J."/>
        </authorList>
    </citation>
    <scope>NUCLEOTIDE SEQUENCE</scope>
</reference>
<sequence>YLSMVREHQQAAREQNWQRDYAATKARIKTLMDALATEYLVPWRGEYPISKEWWDKVEVAVNAIKESGDAN</sequence>
<gene>
    <name evidence="1" type="ORF">LCGC14_3141400</name>
</gene>
<organism evidence="1">
    <name type="scientific">marine sediment metagenome</name>
    <dbReference type="NCBI Taxonomy" id="412755"/>
    <lineage>
        <taxon>unclassified sequences</taxon>
        <taxon>metagenomes</taxon>
        <taxon>ecological metagenomes</taxon>
    </lineage>
</organism>
<proteinExistence type="predicted"/>
<protein>
    <submittedName>
        <fullName evidence="1">Uncharacterized protein</fullName>
    </submittedName>
</protein>
<feature type="non-terminal residue" evidence="1">
    <location>
        <position position="1"/>
    </location>
</feature>
<dbReference type="EMBL" id="LAZR01068882">
    <property type="protein sequence ID" value="KKK48809.1"/>
    <property type="molecule type" value="Genomic_DNA"/>
</dbReference>
<evidence type="ECO:0000313" key="1">
    <source>
        <dbReference type="EMBL" id="KKK48809.1"/>
    </source>
</evidence>
<comment type="caution">
    <text evidence="1">The sequence shown here is derived from an EMBL/GenBank/DDBJ whole genome shotgun (WGS) entry which is preliminary data.</text>
</comment>
<accession>A0A0F8Y3M8</accession>
<name>A0A0F8Y3M8_9ZZZZ</name>